<organism evidence="10 11">
    <name type="scientific">Sphingobacterium thermophilum</name>
    <dbReference type="NCBI Taxonomy" id="768534"/>
    <lineage>
        <taxon>Bacteria</taxon>
        <taxon>Pseudomonadati</taxon>
        <taxon>Bacteroidota</taxon>
        <taxon>Sphingobacteriia</taxon>
        <taxon>Sphingobacteriales</taxon>
        <taxon>Sphingobacteriaceae</taxon>
        <taxon>Sphingobacterium</taxon>
    </lineage>
</organism>
<evidence type="ECO:0000256" key="3">
    <source>
        <dbReference type="ARBA" id="ARBA00022723"/>
    </source>
</evidence>
<evidence type="ECO:0000256" key="1">
    <source>
        <dbReference type="ARBA" id="ARBA00004418"/>
    </source>
</evidence>
<protein>
    <submittedName>
        <fullName evidence="10">Cytochrome c peroxidase</fullName>
    </submittedName>
</protein>
<evidence type="ECO:0000313" key="11">
    <source>
        <dbReference type="Proteomes" id="UP001500394"/>
    </source>
</evidence>
<dbReference type="PANTHER" id="PTHR30600">
    <property type="entry name" value="CYTOCHROME C PEROXIDASE-RELATED"/>
    <property type="match status" value="1"/>
</dbReference>
<dbReference type="Proteomes" id="UP001500394">
    <property type="component" value="Unassembled WGS sequence"/>
</dbReference>
<keyword evidence="6" id="KW-0560">Oxidoreductase</keyword>
<evidence type="ECO:0000256" key="2">
    <source>
        <dbReference type="ARBA" id="ARBA00022617"/>
    </source>
</evidence>
<dbReference type="PROSITE" id="PS51007">
    <property type="entry name" value="CYTC"/>
    <property type="match status" value="2"/>
</dbReference>
<keyword evidence="7 8" id="KW-0408">Iron</keyword>
<dbReference type="GO" id="GO:0004601">
    <property type="term" value="F:peroxidase activity"/>
    <property type="evidence" value="ECO:0007669"/>
    <property type="project" value="UniProtKB-KW"/>
</dbReference>
<dbReference type="InterPro" id="IPR036909">
    <property type="entry name" value="Cyt_c-like_dom_sf"/>
</dbReference>
<dbReference type="RefSeq" id="WP_345065094.1">
    <property type="nucleotide sequence ID" value="NZ_BAABGR010000006.1"/>
</dbReference>
<dbReference type="InterPro" id="IPR051395">
    <property type="entry name" value="Cytochrome_c_Peroxidase/MauG"/>
</dbReference>
<keyword evidence="4" id="KW-0732">Signal</keyword>
<keyword evidence="10" id="KW-0575">Peroxidase</keyword>
<accession>A0ABP8QY64</accession>
<evidence type="ECO:0000256" key="7">
    <source>
        <dbReference type="ARBA" id="ARBA00023004"/>
    </source>
</evidence>
<dbReference type="PIRSF" id="PIRSF000294">
    <property type="entry name" value="Cytochrome-c_peroxidase"/>
    <property type="match status" value="1"/>
</dbReference>
<keyword evidence="11" id="KW-1185">Reference proteome</keyword>
<evidence type="ECO:0000256" key="8">
    <source>
        <dbReference type="PROSITE-ProRule" id="PRU00433"/>
    </source>
</evidence>
<feature type="domain" description="Cytochrome c" evidence="9">
    <location>
        <begin position="207"/>
        <end position="330"/>
    </location>
</feature>
<keyword evidence="2 8" id="KW-0349">Heme</keyword>
<dbReference type="InterPro" id="IPR026259">
    <property type="entry name" value="MauG/Cytc_peroxidase"/>
</dbReference>
<dbReference type="EMBL" id="BAABGR010000006">
    <property type="protein sequence ID" value="GAA4513095.1"/>
    <property type="molecule type" value="Genomic_DNA"/>
</dbReference>
<dbReference type="PROSITE" id="PS51257">
    <property type="entry name" value="PROKAR_LIPOPROTEIN"/>
    <property type="match status" value="1"/>
</dbReference>
<dbReference type="InterPro" id="IPR009056">
    <property type="entry name" value="Cyt_c-like_dom"/>
</dbReference>
<proteinExistence type="predicted"/>
<evidence type="ECO:0000256" key="4">
    <source>
        <dbReference type="ARBA" id="ARBA00022729"/>
    </source>
</evidence>
<evidence type="ECO:0000259" key="9">
    <source>
        <dbReference type="PROSITE" id="PS51007"/>
    </source>
</evidence>
<name>A0ABP8QY64_9SPHI</name>
<sequence>MVNRKRWSVFAIILLVIVACQKSEDLNFEEFIGFRKPTHFPDPVYNFATTPLTKETVELGRKLFYDERLSRNNTISCASCHISQNAFTHHGHDVSHGIDDKLGIRNAPTLANLAWATSFFWDGGVPQLDLVSLAPIVNEVEMDENMNNILVKLKADAKYPDMFTKAFGKSEFSGNEVLKALAHFMTTLVSDNSKYDKVKRGEDSFTEEEEKGYQLFLAKCNSCHTEPLFTDYSFRDNGLGINPANDLGRFEVTLNEKDKLRFKVPTLRNLSYTAPYMHDGRFYTLHAVLNHYAKEVVLTDNLDPLLRINKGIPLTKEEMEALLSFLKTLDDESFIQNKNFIQP</sequence>
<comment type="subcellular location">
    <subcellularLocation>
        <location evidence="1">Periplasm</location>
    </subcellularLocation>
</comment>
<comment type="caution">
    <text evidence="10">The sequence shown here is derived from an EMBL/GenBank/DDBJ whole genome shotgun (WGS) entry which is preliminary data.</text>
</comment>
<evidence type="ECO:0000256" key="6">
    <source>
        <dbReference type="ARBA" id="ARBA00023002"/>
    </source>
</evidence>
<dbReference type="SUPFAM" id="SSF46626">
    <property type="entry name" value="Cytochrome c"/>
    <property type="match status" value="2"/>
</dbReference>
<feature type="domain" description="Cytochrome c" evidence="9">
    <location>
        <begin position="55"/>
        <end position="157"/>
    </location>
</feature>
<evidence type="ECO:0000313" key="10">
    <source>
        <dbReference type="EMBL" id="GAA4513095.1"/>
    </source>
</evidence>
<dbReference type="PANTHER" id="PTHR30600:SF10">
    <property type="entry name" value="BLL6722 PROTEIN"/>
    <property type="match status" value="1"/>
</dbReference>
<keyword evidence="3 8" id="KW-0479">Metal-binding</keyword>
<dbReference type="Pfam" id="PF03150">
    <property type="entry name" value="CCP_MauG"/>
    <property type="match status" value="1"/>
</dbReference>
<reference evidence="11" key="1">
    <citation type="journal article" date="2019" name="Int. J. Syst. Evol. Microbiol.">
        <title>The Global Catalogue of Microorganisms (GCM) 10K type strain sequencing project: providing services to taxonomists for standard genome sequencing and annotation.</title>
        <authorList>
            <consortium name="The Broad Institute Genomics Platform"/>
            <consortium name="The Broad Institute Genome Sequencing Center for Infectious Disease"/>
            <person name="Wu L."/>
            <person name="Ma J."/>
        </authorList>
    </citation>
    <scope>NUCLEOTIDE SEQUENCE [LARGE SCALE GENOMIC DNA]</scope>
    <source>
        <strain evidence="11">JCM 17858</strain>
    </source>
</reference>
<gene>
    <name evidence="10" type="ORF">GCM10023173_08230</name>
</gene>
<dbReference type="Gene3D" id="1.10.760.10">
    <property type="entry name" value="Cytochrome c-like domain"/>
    <property type="match status" value="2"/>
</dbReference>
<keyword evidence="5" id="KW-0574">Periplasm</keyword>
<dbReference type="InterPro" id="IPR004852">
    <property type="entry name" value="Di-haem_cyt_c_peroxidsae"/>
</dbReference>
<evidence type="ECO:0000256" key="5">
    <source>
        <dbReference type="ARBA" id="ARBA00022764"/>
    </source>
</evidence>